<dbReference type="AlphaFoldDB" id="A0A6J7HVW7"/>
<gene>
    <name evidence="2" type="ORF">UFOPK3674_00617</name>
</gene>
<reference evidence="2" key="1">
    <citation type="submission" date="2020-05" db="EMBL/GenBank/DDBJ databases">
        <authorList>
            <person name="Chiriac C."/>
            <person name="Salcher M."/>
            <person name="Ghai R."/>
            <person name="Kavagutti S V."/>
        </authorList>
    </citation>
    <scope>NUCLEOTIDE SEQUENCE</scope>
</reference>
<proteinExistence type="predicted"/>
<organism evidence="2">
    <name type="scientific">freshwater metagenome</name>
    <dbReference type="NCBI Taxonomy" id="449393"/>
    <lineage>
        <taxon>unclassified sequences</taxon>
        <taxon>metagenomes</taxon>
        <taxon>ecological metagenomes</taxon>
    </lineage>
</organism>
<evidence type="ECO:0000313" key="2">
    <source>
        <dbReference type="EMBL" id="CAB4922373.1"/>
    </source>
</evidence>
<feature type="compositionally biased region" description="Polar residues" evidence="1">
    <location>
        <begin position="75"/>
        <end position="98"/>
    </location>
</feature>
<evidence type="ECO:0000256" key="1">
    <source>
        <dbReference type="SAM" id="MobiDB-lite"/>
    </source>
</evidence>
<protein>
    <submittedName>
        <fullName evidence="2">Unannotated protein</fullName>
    </submittedName>
</protein>
<sequence length="204" mass="20707">MQQISPPLRIALVAVLVLAVLWFVALRPKSDSGADAPLATTTTTQGLPAAVKKAQDAVTTANGAVTTAEQPAEAPQTTTGSGEAQKPATGTSGVTGNPEQDELVRALDAGNVVVLLFRDASTVSDAVIRAASAGVQGRDRVVLRVVPIGQVGQYPDFTTSAAVAQAPTVLVIAPSRRAQSIVGYTTSAEIGQAIGDVRRAAVTG</sequence>
<feature type="region of interest" description="Disordered" evidence="1">
    <location>
        <begin position="62"/>
        <end position="98"/>
    </location>
</feature>
<dbReference type="EMBL" id="CAFBMX010000003">
    <property type="protein sequence ID" value="CAB4922373.1"/>
    <property type="molecule type" value="Genomic_DNA"/>
</dbReference>
<accession>A0A6J7HVW7</accession>
<name>A0A6J7HVW7_9ZZZZ</name>